<proteinExistence type="predicted"/>
<evidence type="ECO:0000313" key="1">
    <source>
        <dbReference type="EMBL" id="SNT41677.1"/>
    </source>
</evidence>
<protein>
    <submittedName>
        <fullName evidence="1">Uncharacterized protein</fullName>
    </submittedName>
</protein>
<dbReference type="AlphaFoldDB" id="A0A239MF59"/>
<evidence type="ECO:0000313" key="2">
    <source>
        <dbReference type="Proteomes" id="UP000198280"/>
    </source>
</evidence>
<gene>
    <name evidence="1" type="ORF">SAMN05216252_12468</name>
</gene>
<reference evidence="1 2" key="1">
    <citation type="submission" date="2017-06" db="EMBL/GenBank/DDBJ databases">
        <authorList>
            <person name="Kim H.J."/>
            <person name="Triplett B.A."/>
        </authorList>
    </citation>
    <scope>NUCLEOTIDE SEQUENCE [LARGE SCALE GENOMIC DNA]</scope>
    <source>
        <strain evidence="1 2">CGMCC 4.1858</strain>
    </source>
</reference>
<name>A0A239MF59_9ACTN</name>
<keyword evidence="2" id="KW-1185">Reference proteome</keyword>
<dbReference type="RefSeq" id="WP_089227637.1">
    <property type="nucleotide sequence ID" value="NZ_FZOF01000024.1"/>
</dbReference>
<accession>A0A239MF59</accession>
<dbReference type="Proteomes" id="UP000198280">
    <property type="component" value="Unassembled WGS sequence"/>
</dbReference>
<dbReference type="EMBL" id="FZOF01000024">
    <property type="protein sequence ID" value="SNT41677.1"/>
    <property type="molecule type" value="Genomic_DNA"/>
</dbReference>
<dbReference type="OrthoDB" id="10019698at2"/>
<organism evidence="1 2">
    <name type="scientific">Actinacidiphila glaucinigra</name>
    <dbReference type="NCBI Taxonomy" id="235986"/>
    <lineage>
        <taxon>Bacteria</taxon>
        <taxon>Bacillati</taxon>
        <taxon>Actinomycetota</taxon>
        <taxon>Actinomycetes</taxon>
        <taxon>Kitasatosporales</taxon>
        <taxon>Streptomycetaceae</taxon>
        <taxon>Actinacidiphila</taxon>
    </lineage>
</organism>
<sequence>MENWDFREWQAALGGLDPRAAALVGLAAAERIAGCLGDERFLRHGASAAEVARDLLRECWSGAQGGDGSASARIRDLADRLAGLSAEYETLSMTDLFHSYEPLAGDGDEDPDDGVPDLEEFLEEAEPEGAVTMHLDALTAVGEAAAACAGGPWDGALRCLQVTAMAAEQHDPRLPGPGAEVRRQTEDLVSVRAVDGGRLRHLATRLRTRAQADAAGWLRATERRGLLHD</sequence>